<accession>A0ABV6PD60</accession>
<evidence type="ECO:0000256" key="2">
    <source>
        <dbReference type="ARBA" id="ARBA00022475"/>
    </source>
</evidence>
<keyword evidence="5 6" id="KW-0472">Membrane</keyword>
<dbReference type="Proteomes" id="UP001589862">
    <property type="component" value="Unassembled WGS sequence"/>
</dbReference>
<dbReference type="RefSeq" id="WP_377460687.1">
    <property type="nucleotide sequence ID" value="NZ_JBHLUB010000032.1"/>
</dbReference>
<evidence type="ECO:0000256" key="5">
    <source>
        <dbReference type="ARBA" id="ARBA00023136"/>
    </source>
</evidence>
<keyword evidence="2" id="KW-1003">Cell membrane</keyword>
<sequence length="187" mass="20759">MIIPAAVLCASISVYLLVLRKEPNKSRRKRPHENSTRDAHIPQLTLSDAALTLEMMSALIGSGASLTQALRIIGDQQRQLRPLQHVGRSLDHGLNWHQAWERYTPHRGWAVLSRELRFVYVSSAPTATMLVAAAAQLRQYESHHLKERAQELSSKLVLPTGLLSLPAFICWGIMPAVLALFGRIGTG</sequence>
<evidence type="ECO:0000256" key="1">
    <source>
        <dbReference type="ARBA" id="ARBA00004651"/>
    </source>
</evidence>
<evidence type="ECO:0000256" key="4">
    <source>
        <dbReference type="ARBA" id="ARBA00022989"/>
    </source>
</evidence>
<evidence type="ECO:0000313" key="8">
    <source>
        <dbReference type="EMBL" id="MFC0583043.1"/>
    </source>
</evidence>
<comment type="caution">
    <text evidence="8">The sequence shown here is derived from an EMBL/GenBank/DDBJ whole genome shotgun (WGS) entry which is preliminary data.</text>
</comment>
<comment type="subcellular location">
    <subcellularLocation>
        <location evidence="1">Cell membrane</location>
        <topology evidence="1">Multi-pass membrane protein</topology>
    </subcellularLocation>
</comment>
<evidence type="ECO:0000256" key="3">
    <source>
        <dbReference type="ARBA" id="ARBA00022692"/>
    </source>
</evidence>
<evidence type="ECO:0000259" key="7">
    <source>
        <dbReference type="Pfam" id="PF00482"/>
    </source>
</evidence>
<gene>
    <name evidence="8" type="ORF">ACFFFR_11765</name>
</gene>
<feature type="domain" description="Type II secretion system protein GspF" evidence="7">
    <location>
        <begin position="53"/>
        <end position="170"/>
    </location>
</feature>
<evidence type="ECO:0000256" key="6">
    <source>
        <dbReference type="SAM" id="Phobius"/>
    </source>
</evidence>
<organism evidence="8 9">
    <name type="scientific">Micrococcoides hystricis</name>
    <dbReference type="NCBI Taxonomy" id="1572761"/>
    <lineage>
        <taxon>Bacteria</taxon>
        <taxon>Bacillati</taxon>
        <taxon>Actinomycetota</taxon>
        <taxon>Actinomycetes</taxon>
        <taxon>Micrococcales</taxon>
        <taxon>Micrococcaceae</taxon>
        <taxon>Micrococcoides</taxon>
    </lineage>
</organism>
<protein>
    <submittedName>
        <fullName evidence="8">Type II secretion system F family protein</fullName>
    </submittedName>
</protein>
<dbReference type="EMBL" id="JBHLUB010000032">
    <property type="protein sequence ID" value="MFC0583043.1"/>
    <property type="molecule type" value="Genomic_DNA"/>
</dbReference>
<keyword evidence="4 6" id="KW-1133">Transmembrane helix</keyword>
<feature type="transmembrane region" description="Helical" evidence="6">
    <location>
        <begin position="156"/>
        <end position="181"/>
    </location>
</feature>
<keyword evidence="3 6" id="KW-0812">Transmembrane</keyword>
<reference evidence="8 9" key="1">
    <citation type="submission" date="2024-09" db="EMBL/GenBank/DDBJ databases">
        <authorList>
            <person name="Sun Q."/>
            <person name="Mori K."/>
        </authorList>
    </citation>
    <scope>NUCLEOTIDE SEQUENCE [LARGE SCALE GENOMIC DNA]</scope>
    <source>
        <strain evidence="8 9">NCAIM B.02604</strain>
    </source>
</reference>
<proteinExistence type="predicted"/>
<evidence type="ECO:0000313" key="9">
    <source>
        <dbReference type="Proteomes" id="UP001589862"/>
    </source>
</evidence>
<feature type="transmembrane region" description="Helical" evidence="6">
    <location>
        <begin position="118"/>
        <end position="135"/>
    </location>
</feature>
<name>A0ABV6PD60_9MICC</name>
<keyword evidence="9" id="KW-1185">Reference proteome</keyword>
<dbReference type="Pfam" id="PF00482">
    <property type="entry name" value="T2SSF"/>
    <property type="match status" value="1"/>
</dbReference>
<dbReference type="InterPro" id="IPR018076">
    <property type="entry name" value="T2SS_GspF_dom"/>
</dbReference>